<dbReference type="InterPro" id="IPR001005">
    <property type="entry name" value="SANT/Myb"/>
</dbReference>
<feature type="domain" description="HTH myb-type" evidence="8">
    <location>
        <begin position="459"/>
        <end position="492"/>
    </location>
</feature>
<dbReference type="Gene3D" id="1.20.1050.10">
    <property type="match status" value="1"/>
</dbReference>
<evidence type="ECO:0000259" key="6">
    <source>
        <dbReference type="PROSITE" id="PS50404"/>
    </source>
</evidence>
<evidence type="ECO:0000259" key="7">
    <source>
        <dbReference type="PROSITE" id="PS50405"/>
    </source>
</evidence>
<dbReference type="PANTHER" id="PTHR43900:SF3">
    <property type="entry name" value="GLUTATHIONE S-TRANSFERASE RHO"/>
    <property type="match status" value="1"/>
</dbReference>
<feature type="region of interest" description="Disordered" evidence="4">
    <location>
        <begin position="139"/>
        <end position="178"/>
    </location>
</feature>
<evidence type="ECO:0000256" key="4">
    <source>
        <dbReference type="SAM" id="MobiDB-lite"/>
    </source>
</evidence>
<reference evidence="9 10" key="2">
    <citation type="submission" date="2017-02" db="EMBL/GenBank/DDBJ databases">
        <title>A genome survey and senescence transcriptome analysis in Lentinula edodes.</title>
        <authorList>
            <person name="Sakamoto Y."/>
            <person name="Nakade K."/>
            <person name="Sato S."/>
            <person name="Yoshida Y."/>
            <person name="Miyazaki K."/>
            <person name="Natsume S."/>
            <person name="Konno N."/>
        </authorList>
    </citation>
    <scope>NUCLEOTIDE SEQUENCE [LARGE SCALE GENOMIC DNA]</scope>
    <source>
        <strain evidence="9 10">NBRC 111202</strain>
    </source>
</reference>
<dbReference type="Proteomes" id="UP000188533">
    <property type="component" value="Unassembled WGS sequence"/>
</dbReference>
<evidence type="ECO:0000256" key="3">
    <source>
        <dbReference type="ARBA" id="ARBA00047960"/>
    </source>
</evidence>
<dbReference type="PANTHER" id="PTHR43900">
    <property type="entry name" value="GLUTATHIONE S-TRANSFERASE RHO"/>
    <property type="match status" value="1"/>
</dbReference>
<dbReference type="Pfam" id="PF13921">
    <property type="entry name" value="Myb_DNA-bind_6"/>
    <property type="match status" value="1"/>
</dbReference>
<proteinExistence type="predicted"/>
<dbReference type="PROSITE" id="PS51294">
    <property type="entry name" value="HTH_MYB"/>
    <property type="match status" value="2"/>
</dbReference>
<dbReference type="EMBL" id="BDGU01000015">
    <property type="protein sequence ID" value="GAV99539.1"/>
    <property type="molecule type" value="Genomic_DNA"/>
</dbReference>
<evidence type="ECO:0000256" key="1">
    <source>
        <dbReference type="ARBA" id="ARBA00012452"/>
    </source>
</evidence>
<feature type="compositionally biased region" description="Polar residues" evidence="4">
    <location>
        <begin position="255"/>
        <end position="264"/>
    </location>
</feature>
<dbReference type="PROSITE" id="PS50404">
    <property type="entry name" value="GST_NTER"/>
    <property type="match status" value="1"/>
</dbReference>
<feature type="domain" description="GST C-terminal" evidence="7">
    <location>
        <begin position="610"/>
        <end position="736"/>
    </location>
</feature>
<name>A0A1Q3DX73_LENED</name>
<feature type="domain" description="HTH myb-type" evidence="8">
    <location>
        <begin position="400"/>
        <end position="456"/>
    </location>
</feature>
<gene>
    <name evidence="9" type="ORF">LENED_001002</name>
</gene>
<evidence type="ECO:0000259" key="5">
    <source>
        <dbReference type="PROSITE" id="PS50090"/>
    </source>
</evidence>
<feature type="region of interest" description="Disordered" evidence="4">
    <location>
        <begin position="255"/>
        <end position="292"/>
    </location>
</feature>
<dbReference type="Pfam" id="PF13417">
    <property type="entry name" value="GST_N_3"/>
    <property type="match status" value="1"/>
</dbReference>
<dbReference type="SUPFAM" id="SSF52833">
    <property type="entry name" value="Thioredoxin-like"/>
    <property type="match status" value="1"/>
</dbReference>
<feature type="domain" description="GST N-terminal" evidence="6">
    <location>
        <begin position="523"/>
        <end position="601"/>
    </location>
</feature>
<feature type="domain" description="Myb-like" evidence="5">
    <location>
        <begin position="454"/>
        <end position="494"/>
    </location>
</feature>
<organism evidence="9 10">
    <name type="scientific">Lentinula edodes</name>
    <name type="common">Shiitake mushroom</name>
    <name type="synonym">Lentinus edodes</name>
    <dbReference type="NCBI Taxonomy" id="5353"/>
    <lineage>
        <taxon>Eukaryota</taxon>
        <taxon>Fungi</taxon>
        <taxon>Dikarya</taxon>
        <taxon>Basidiomycota</taxon>
        <taxon>Agaricomycotina</taxon>
        <taxon>Agaricomycetes</taxon>
        <taxon>Agaricomycetidae</taxon>
        <taxon>Agaricales</taxon>
        <taxon>Marasmiineae</taxon>
        <taxon>Omphalotaceae</taxon>
        <taxon>Lentinula</taxon>
    </lineage>
</organism>
<dbReference type="SMART" id="SM00717">
    <property type="entry name" value="SANT"/>
    <property type="match status" value="2"/>
</dbReference>
<dbReference type="InterPro" id="IPR010987">
    <property type="entry name" value="Glutathione-S-Trfase_C-like"/>
</dbReference>
<comment type="caution">
    <text evidence="9">The sequence shown here is derived from an EMBL/GenBank/DDBJ whole genome shotgun (WGS) entry which is preliminary data.</text>
</comment>
<dbReference type="GO" id="GO:0006749">
    <property type="term" value="P:glutathione metabolic process"/>
    <property type="evidence" value="ECO:0007669"/>
    <property type="project" value="TreeGrafter"/>
</dbReference>
<dbReference type="InterPro" id="IPR036282">
    <property type="entry name" value="Glutathione-S-Trfase_C_sf"/>
</dbReference>
<dbReference type="STRING" id="5353.A0A1Q3DX73"/>
<dbReference type="InterPro" id="IPR004045">
    <property type="entry name" value="Glutathione_S-Trfase_N"/>
</dbReference>
<dbReference type="InterPro" id="IPR040079">
    <property type="entry name" value="Glutathione_S-Trfase"/>
</dbReference>
<reference evidence="9 10" key="1">
    <citation type="submission" date="2016-08" db="EMBL/GenBank/DDBJ databases">
        <authorList>
            <consortium name="Lentinula edodes genome sequencing consortium"/>
            <person name="Sakamoto Y."/>
            <person name="Nakade K."/>
            <person name="Sato S."/>
            <person name="Yoshida Y."/>
            <person name="Miyazaki K."/>
            <person name="Natsume S."/>
            <person name="Konno N."/>
        </authorList>
    </citation>
    <scope>NUCLEOTIDE SEQUENCE [LARGE SCALE GENOMIC DNA]</scope>
    <source>
        <strain evidence="9 10">NBRC 111202</strain>
    </source>
</reference>
<dbReference type="CDD" id="cd00167">
    <property type="entry name" value="SANT"/>
    <property type="match status" value="2"/>
</dbReference>
<dbReference type="InterPro" id="IPR004046">
    <property type="entry name" value="GST_C"/>
</dbReference>
<dbReference type="SFLD" id="SFLDS00019">
    <property type="entry name" value="Glutathione_Transferase_(cytos"/>
    <property type="match status" value="1"/>
</dbReference>
<dbReference type="Gene3D" id="3.40.30.10">
    <property type="entry name" value="Glutaredoxin"/>
    <property type="match status" value="1"/>
</dbReference>
<feature type="domain" description="Myb-like" evidence="5">
    <location>
        <begin position="395"/>
        <end position="452"/>
    </location>
</feature>
<evidence type="ECO:0000259" key="8">
    <source>
        <dbReference type="PROSITE" id="PS51294"/>
    </source>
</evidence>
<accession>A0A1Q3DX73</accession>
<dbReference type="Gene3D" id="1.10.10.60">
    <property type="entry name" value="Homeodomain-like"/>
    <property type="match status" value="2"/>
</dbReference>
<dbReference type="Pfam" id="PF00043">
    <property type="entry name" value="GST_C"/>
    <property type="match status" value="1"/>
</dbReference>
<feature type="compositionally biased region" description="Low complexity" evidence="4">
    <location>
        <begin position="265"/>
        <end position="280"/>
    </location>
</feature>
<feature type="compositionally biased region" description="Polar residues" evidence="4">
    <location>
        <begin position="281"/>
        <end position="290"/>
    </location>
</feature>
<keyword evidence="10" id="KW-1185">Reference proteome</keyword>
<feature type="compositionally biased region" description="Low complexity" evidence="4">
    <location>
        <begin position="159"/>
        <end position="169"/>
    </location>
</feature>
<evidence type="ECO:0000256" key="2">
    <source>
        <dbReference type="ARBA" id="ARBA00022679"/>
    </source>
</evidence>
<dbReference type="SUPFAM" id="SSF47616">
    <property type="entry name" value="GST C-terminal domain-like"/>
    <property type="match status" value="1"/>
</dbReference>
<keyword evidence="2 9" id="KW-0808">Transferase</keyword>
<evidence type="ECO:0000313" key="10">
    <source>
        <dbReference type="Proteomes" id="UP000188533"/>
    </source>
</evidence>
<protein>
    <recommendedName>
        <fullName evidence="1">glutathione transferase</fullName>
        <ecNumber evidence="1">2.5.1.18</ecNumber>
    </recommendedName>
</protein>
<sequence length="736" mass="81438">MDERSGSELPSIRIFVLNVPTLTTVVPPLTFSNFLLLKIDVQSLDHAVHNGFALEASYAVYRQFLWFPTITSVNLEDQSAIMVLQDYIPKTSSTVMESSINPLYIERPSATNLASPPKLKPLIIPEQGTVALGLLTPVEETPDDSEASSSKIIRPLPVPSRRNNPSRPRAQSTATQSAVSRLFPKVPTTRRDVIQIIPDLPAVVASTTIERLVGSDYEALEMFMARPSVQAHFSQRCWNQHPSLSRARANTSVALPRHQIQNRIASPTATSSTTASSYSADVNTPDTQSPKIPVTKVKALPSPPVILEKIEGNRFQVMSKDKGKGKALDFAGQSHFQNDYQGNTGHGLLTPPDSAKRFVFTANNSNASVSSEGIQSKLELQRVSKDTQDIVIDNMFQRERRSWTTAEDQLLRDAVAKEDPTRTLNPSKWHAISRHVPNRNNKDCRKRWFAKLAKADVAKGNWSPEEDERLLKAIGRYGSRWTAIATAVETRNSDPSSMMTPFDGTSSFLFSNNAQHSSNSSTKALKLYGSPHSASTQQVQIILHEKNIPYELINLDIMSDPEIQDLIRQPSSAPVIEDDGFTLCESRAICRYLATKYADQGTKLIPDAYNMKLGALFEQAVFTEVFAFEPYASKAVYEKVTKRSKGLAPDEAIFAGSVAALSSNLEGYENILSRQNYLAGDDLTLADLYHIPYGTKLTDAGSDIMTRKGPNITRWWTEISSRPSWAAVRNGEPVQA</sequence>
<dbReference type="GO" id="GO:0005737">
    <property type="term" value="C:cytoplasm"/>
    <property type="evidence" value="ECO:0007669"/>
    <property type="project" value="TreeGrafter"/>
</dbReference>
<dbReference type="PROSITE" id="PS50405">
    <property type="entry name" value="GST_CTER"/>
    <property type="match status" value="1"/>
</dbReference>
<dbReference type="GO" id="GO:0043295">
    <property type="term" value="F:glutathione binding"/>
    <property type="evidence" value="ECO:0007669"/>
    <property type="project" value="TreeGrafter"/>
</dbReference>
<dbReference type="GO" id="GO:0004364">
    <property type="term" value="F:glutathione transferase activity"/>
    <property type="evidence" value="ECO:0007669"/>
    <property type="project" value="UniProtKB-EC"/>
</dbReference>
<dbReference type="InterPro" id="IPR036249">
    <property type="entry name" value="Thioredoxin-like_sf"/>
</dbReference>
<comment type="catalytic activity">
    <reaction evidence="3">
        <text>RX + glutathione = an S-substituted glutathione + a halide anion + H(+)</text>
        <dbReference type="Rhea" id="RHEA:16437"/>
        <dbReference type="ChEBI" id="CHEBI:15378"/>
        <dbReference type="ChEBI" id="CHEBI:16042"/>
        <dbReference type="ChEBI" id="CHEBI:17792"/>
        <dbReference type="ChEBI" id="CHEBI:57925"/>
        <dbReference type="ChEBI" id="CHEBI:90779"/>
        <dbReference type="EC" id="2.5.1.18"/>
    </reaction>
</comment>
<dbReference type="EC" id="2.5.1.18" evidence="1"/>
<dbReference type="SUPFAM" id="SSF46689">
    <property type="entry name" value="Homeodomain-like"/>
    <property type="match status" value="1"/>
</dbReference>
<evidence type="ECO:0000313" key="9">
    <source>
        <dbReference type="EMBL" id="GAV99539.1"/>
    </source>
</evidence>
<dbReference type="AlphaFoldDB" id="A0A1Q3DX73"/>
<dbReference type="InterPro" id="IPR009057">
    <property type="entry name" value="Homeodomain-like_sf"/>
</dbReference>
<dbReference type="PROSITE" id="PS50090">
    <property type="entry name" value="MYB_LIKE"/>
    <property type="match status" value="2"/>
</dbReference>
<dbReference type="SFLD" id="SFLDG00358">
    <property type="entry name" value="Main_(cytGST)"/>
    <property type="match status" value="1"/>
</dbReference>
<dbReference type="InterPro" id="IPR017930">
    <property type="entry name" value="Myb_dom"/>
</dbReference>